<dbReference type="OrthoDB" id="6770063at2759"/>
<evidence type="ECO:0000256" key="3">
    <source>
        <dbReference type="ARBA" id="ARBA00022989"/>
    </source>
</evidence>
<dbReference type="STRING" id="1403190.A0A0F0IH48"/>
<dbReference type="PROSITE" id="PS50850">
    <property type="entry name" value="MFS"/>
    <property type="match status" value="1"/>
</dbReference>
<reference evidence="7 8" key="1">
    <citation type="submission" date="2015-02" db="EMBL/GenBank/DDBJ databases">
        <title>Draft genome sequence of Aspergillus parasiticus SU-1.</title>
        <authorList>
            <person name="Yu J."/>
            <person name="Fedorova N."/>
            <person name="Yin Y."/>
            <person name="Losada L."/>
            <person name="Zafar N."/>
            <person name="Taujale R."/>
            <person name="Ehrlich K.C."/>
            <person name="Bhatnagar D."/>
            <person name="Cleveland T.E."/>
            <person name="Bennett J.W."/>
            <person name="Nierman W.C."/>
        </authorList>
    </citation>
    <scope>NUCLEOTIDE SEQUENCE [LARGE SCALE GENOMIC DNA]</scope>
    <source>
        <strain evidence="8">ATCC 56775 / NRRL 5862 / SRRC 143 / SU-1</strain>
    </source>
</reference>
<evidence type="ECO:0000259" key="6">
    <source>
        <dbReference type="PROSITE" id="PS50850"/>
    </source>
</evidence>
<evidence type="ECO:0000256" key="5">
    <source>
        <dbReference type="SAM" id="Phobius"/>
    </source>
</evidence>
<comment type="subcellular location">
    <subcellularLocation>
        <location evidence="1">Membrane</location>
        <topology evidence="1">Multi-pass membrane protein</topology>
    </subcellularLocation>
</comment>
<dbReference type="AlphaFoldDB" id="A0A0F0IH48"/>
<feature type="transmembrane region" description="Helical" evidence="5">
    <location>
        <begin position="374"/>
        <end position="393"/>
    </location>
</feature>
<organism evidence="7 8">
    <name type="scientific">Aspergillus parasiticus (strain ATCC 56775 / NRRL 5862 / SRRC 143 / SU-1)</name>
    <dbReference type="NCBI Taxonomy" id="1403190"/>
    <lineage>
        <taxon>Eukaryota</taxon>
        <taxon>Fungi</taxon>
        <taxon>Dikarya</taxon>
        <taxon>Ascomycota</taxon>
        <taxon>Pezizomycotina</taxon>
        <taxon>Eurotiomycetes</taxon>
        <taxon>Eurotiomycetidae</taxon>
        <taxon>Eurotiales</taxon>
        <taxon>Aspergillaceae</taxon>
        <taxon>Aspergillus</taxon>
        <taxon>Aspergillus subgen. Circumdati</taxon>
    </lineage>
</organism>
<feature type="transmembrane region" description="Helical" evidence="5">
    <location>
        <begin position="63"/>
        <end position="87"/>
    </location>
</feature>
<dbReference type="InterPro" id="IPR011701">
    <property type="entry name" value="MFS"/>
</dbReference>
<accession>A0A0F0IH48</accession>
<feature type="transmembrane region" description="Helical" evidence="5">
    <location>
        <begin position="289"/>
        <end position="312"/>
    </location>
</feature>
<feature type="domain" description="Major facilitator superfamily (MFS) profile" evidence="6">
    <location>
        <begin position="65"/>
        <end position="494"/>
    </location>
</feature>
<dbReference type="GO" id="GO:0016020">
    <property type="term" value="C:membrane"/>
    <property type="evidence" value="ECO:0007669"/>
    <property type="project" value="UniProtKB-SubCell"/>
</dbReference>
<evidence type="ECO:0000313" key="7">
    <source>
        <dbReference type="EMBL" id="KJK66491.1"/>
    </source>
</evidence>
<dbReference type="InterPro" id="IPR005829">
    <property type="entry name" value="Sugar_transporter_CS"/>
</dbReference>
<name>A0A0F0IH48_ASPPU</name>
<dbReference type="GO" id="GO:0022857">
    <property type="term" value="F:transmembrane transporter activity"/>
    <property type="evidence" value="ECO:0007669"/>
    <property type="project" value="InterPro"/>
</dbReference>
<dbReference type="EMBL" id="JZEE01000306">
    <property type="protein sequence ID" value="KJK66491.1"/>
    <property type="molecule type" value="Genomic_DNA"/>
</dbReference>
<sequence length="500" mass="55112">MTAEPKEIPQGPAVEAGRDQKYVAIVDDEAEAKLNGLREAHGATWDSPDDPHNPYNWSLTRKVSIAIVVSCGQLATLMSTSMMAAALNQIAEDVGLSISVTQICFSIFLLGLAFGPFLVAALSEIYGRKFVWLISNVWYILWNSLCPVGNNPGLMMAGRFLAGCGASAGVTLTAPIMADLFHAKDRGKSLALATLIPYLGPALGPIMGGLASQHIHWHWLFWILSSFEALVTVLGAVILKESYTPTLLRRKARAQNPNLYPENSPLTQQFYIDLFTQLRKNIYRPLRLLLTRPIIQFLAIVYGLDFGIYVLMLSTYANLWIDRYHESETISSLNYLAIAIGTTIGAQAGGHLMDYIFRRMRDRPGAIVTPEFRIPYMIPSVLLIPIGLVWYGWSAENRISWVVVDIGAAIFTAGCFMVGQGMLAYLLDEFAHAASANAATRMLSNILGFAFPIFAPSLYDRLGFGWGNTLLALLYLGLGVPIPFVLWFWGPKIRAIGKEV</sequence>
<dbReference type="PROSITE" id="PS00216">
    <property type="entry name" value="SUGAR_TRANSPORT_1"/>
    <property type="match status" value="1"/>
</dbReference>
<feature type="transmembrane region" description="Helical" evidence="5">
    <location>
        <begin position="130"/>
        <end position="150"/>
    </location>
</feature>
<gene>
    <name evidence="7" type="ORF">P875_00021385</name>
</gene>
<keyword evidence="4 5" id="KW-0472">Membrane</keyword>
<evidence type="ECO:0000313" key="8">
    <source>
        <dbReference type="Proteomes" id="UP000033540"/>
    </source>
</evidence>
<evidence type="ECO:0000256" key="1">
    <source>
        <dbReference type="ARBA" id="ARBA00004141"/>
    </source>
</evidence>
<dbReference type="Pfam" id="PF07690">
    <property type="entry name" value="MFS_1"/>
    <property type="match status" value="1"/>
</dbReference>
<dbReference type="PANTHER" id="PTHR23502:SF60">
    <property type="entry name" value="MAJOR FACILITATOR SUPERFAMILY (MFS) PROFILE DOMAIN-CONTAINING PROTEIN-RELATED"/>
    <property type="match status" value="1"/>
</dbReference>
<dbReference type="InterPro" id="IPR020846">
    <property type="entry name" value="MFS_dom"/>
</dbReference>
<feature type="transmembrane region" description="Helical" evidence="5">
    <location>
        <begin position="439"/>
        <end position="459"/>
    </location>
</feature>
<protein>
    <submittedName>
        <fullName evidence="7">Major Facilitator Superfamily protein</fullName>
    </submittedName>
</protein>
<dbReference type="GO" id="GO:0042908">
    <property type="term" value="P:xenobiotic transport"/>
    <property type="evidence" value="ECO:0007669"/>
    <property type="project" value="UniProtKB-ARBA"/>
</dbReference>
<evidence type="ECO:0000256" key="2">
    <source>
        <dbReference type="ARBA" id="ARBA00022692"/>
    </source>
</evidence>
<feature type="transmembrane region" description="Helical" evidence="5">
    <location>
        <begin position="156"/>
        <end position="178"/>
    </location>
</feature>
<dbReference type="Proteomes" id="UP000033540">
    <property type="component" value="Unassembled WGS sequence"/>
</dbReference>
<feature type="transmembrane region" description="Helical" evidence="5">
    <location>
        <begin position="217"/>
        <end position="239"/>
    </location>
</feature>
<comment type="caution">
    <text evidence="7">The sequence shown here is derived from an EMBL/GenBank/DDBJ whole genome shotgun (WGS) entry which is preliminary data.</text>
</comment>
<keyword evidence="3 5" id="KW-1133">Transmembrane helix</keyword>
<evidence type="ECO:0000256" key="4">
    <source>
        <dbReference type="ARBA" id="ARBA00023136"/>
    </source>
</evidence>
<dbReference type="Gene3D" id="1.20.1250.20">
    <property type="entry name" value="MFS general substrate transporter like domains"/>
    <property type="match status" value="1"/>
</dbReference>
<feature type="transmembrane region" description="Helical" evidence="5">
    <location>
        <begin position="99"/>
        <end position="123"/>
    </location>
</feature>
<dbReference type="InterPro" id="IPR036259">
    <property type="entry name" value="MFS_trans_sf"/>
</dbReference>
<feature type="transmembrane region" description="Helical" evidence="5">
    <location>
        <begin position="465"/>
        <end position="489"/>
    </location>
</feature>
<dbReference type="GO" id="GO:0140115">
    <property type="term" value="P:export across plasma membrane"/>
    <property type="evidence" value="ECO:0007669"/>
    <property type="project" value="UniProtKB-ARBA"/>
</dbReference>
<feature type="transmembrane region" description="Helical" evidence="5">
    <location>
        <begin position="399"/>
        <end position="427"/>
    </location>
</feature>
<feature type="transmembrane region" description="Helical" evidence="5">
    <location>
        <begin position="332"/>
        <end position="353"/>
    </location>
</feature>
<keyword evidence="2 5" id="KW-0812">Transmembrane</keyword>
<proteinExistence type="predicted"/>
<dbReference type="SUPFAM" id="SSF103473">
    <property type="entry name" value="MFS general substrate transporter"/>
    <property type="match status" value="1"/>
</dbReference>
<dbReference type="PANTHER" id="PTHR23502">
    <property type="entry name" value="MAJOR FACILITATOR SUPERFAMILY"/>
    <property type="match status" value="1"/>
</dbReference>
<feature type="transmembrane region" description="Helical" evidence="5">
    <location>
        <begin position="190"/>
        <end position="211"/>
    </location>
</feature>
<dbReference type="PRINTS" id="PR01036">
    <property type="entry name" value="TCRTETB"/>
</dbReference>